<evidence type="ECO:0000313" key="3">
    <source>
        <dbReference type="EMBL" id="SLM31272.1"/>
    </source>
</evidence>
<dbReference type="STRING" id="1246637.MTBBW1_300003"/>
<dbReference type="Gene3D" id="3.40.190.10">
    <property type="entry name" value="Periplasmic binding protein-like II"/>
    <property type="match status" value="2"/>
</dbReference>
<accession>A0A1W1HFW0</accession>
<gene>
    <name evidence="3" type="ORF">MTBBW1_300003</name>
</gene>
<evidence type="ECO:0000256" key="1">
    <source>
        <dbReference type="ARBA" id="ARBA00022729"/>
    </source>
</evidence>
<reference evidence="3 4" key="1">
    <citation type="submission" date="2017-03" db="EMBL/GenBank/DDBJ databases">
        <authorList>
            <person name="Afonso C.L."/>
            <person name="Miller P.J."/>
            <person name="Scott M.A."/>
            <person name="Spackman E."/>
            <person name="Goraichik I."/>
            <person name="Dimitrov K.M."/>
            <person name="Suarez D.L."/>
            <person name="Swayne D.E."/>
        </authorList>
    </citation>
    <scope>NUCLEOTIDE SEQUENCE [LARGE SCALE GENOMIC DNA]</scope>
    <source>
        <strain evidence="3">PRJEB14757</strain>
    </source>
</reference>
<dbReference type="Proteomes" id="UP000191931">
    <property type="component" value="Unassembled WGS sequence"/>
</dbReference>
<keyword evidence="1" id="KW-0732">Signal</keyword>
<dbReference type="OrthoDB" id="5464962at2"/>
<dbReference type="RefSeq" id="WP_080799858.1">
    <property type="nucleotide sequence ID" value="NZ_LT828541.1"/>
</dbReference>
<organism evidence="3 4">
    <name type="scientific">Desulfamplus magnetovallimortis</name>
    <dbReference type="NCBI Taxonomy" id="1246637"/>
    <lineage>
        <taxon>Bacteria</taxon>
        <taxon>Pseudomonadati</taxon>
        <taxon>Thermodesulfobacteriota</taxon>
        <taxon>Desulfobacteria</taxon>
        <taxon>Desulfobacterales</taxon>
        <taxon>Desulfobacteraceae</taxon>
        <taxon>Desulfamplus</taxon>
    </lineage>
</organism>
<dbReference type="EMBL" id="FWEV01000224">
    <property type="protein sequence ID" value="SLM31272.1"/>
    <property type="molecule type" value="Genomic_DNA"/>
</dbReference>
<dbReference type="Pfam" id="PF00497">
    <property type="entry name" value="SBP_bac_3"/>
    <property type="match status" value="1"/>
</dbReference>
<evidence type="ECO:0000259" key="2">
    <source>
        <dbReference type="Pfam" id="PF00497"/>
    </source>
</evidence>
<dbReference type="SUPFAM" id="SSF53850">
    <property type="entry name" value="Periplasmic binding protein-like II"/>
    <property type="match status" value="1"/>
</dbReference>
<dbReference type="AlphaFoldDB" id="A0A1W1HFW0"/>
<evidence type="ECO:0000313" key="4">
    <source>
        <dbReference type="Proteomes" id="UP000191931"/>
    </source>
</evidence>
<keyword evidence="4" id="KW-1185">Reference proteome</keyword>
<protein>
    <recommendedName>
        <fullName evidence="2">Solute-binding protein family 3/N-terminal domain-containing protein</fullName>
    </recommendedName>
</protein>
<dbReference type="PANTHER" id="PTHR35936">
    <property type="entry name" value="MEMBRANE-BOUND LYTIC MUREIN TRANSGLYCOSYLASE F"/>
    <property type="match status" value="1"/>
</dbReference>
<proteinExistence type="predicted"/>
<feature type="domain" description="Solute-binding protein family 3/N-terminal" evidence="2">
    <location>
        <begin position="32"/>
        <end position="230"/>
    </location>
</feature>
<name>A0A1W1HFW0_9BACT</name>
<dbReference type="InterPro" id="IPR001638">
    <property type="entry name" value="Solute-binding_3/MltF_N"/>
</dbReference>
<dbReference type="PANTHER" id="PTHR35936:SF25">
    <property type="entry name" value="ABC TRANSPORTER SUBSTRATE-BINDING PROTEIN"/>
    <property type="match status" value="1"/>
</dbReference>
<sequence length="234" mass="26656">MKHLFVNFIFTICALIISFNVNASDEKLLLMTDERAPFEFANDKGEPDGIAVKVMQCALEKMGIPFEIKVVPWKRAQELTKQGKADGFFSASQNSARDEYATLSSVVVDQYWSWYLLKSSKFDPKSENFKKEARTGSWFGSNSLKWLKNNDYIVKADPQSVEQLIKQLQVDRIDAAFGSNTVFDDALEKMGIGDTIHSFKELHKPMGVYISKQYLEKHSDFMEKLNDAIGQCTH</sequence>